<keyword evidence="4 6" id="KW-0472">Membrane</keyword>
<dbReference type="AlphaFoldDB" id="A0A9W8LF70"/>
<comment type="caution">
    <text evidence="7">The sequence shown here is derived from an EMBL/GenBank/DDBJ whole genome shotgun (WGS) entry which is preliminary data.</text>
</comment>
<evidence type="ECO:0000313" key="7">
    <source>
        <dbReference type="EMBL" id="KAJ2777983.1"/>
    </source>
</evidence>
<sequence length="376" mass="40317">MEEPGDDSVSPEIVNSGSGSDSDGSHEDGPAAAYVSRQELRQAELNVLRRSGILETTPLPPPDDASIPPSHRFWRRSRALSVAQTLVTLIRYPLHTSTMYTQYSGQTTQQSLMYLARTAPMGTLVHWAGGSHLGVVGSVVRMLMPNEATSAAGMAVGVALHYCAFGVLYGAFRQSVVVRLLAAQGVGLSWADAGRPVLQWVRDRVMLRGPRGAVLVLYLRDVMGNAVQAGLALCATRMLTSPKAVGVYGAIGRRRMRRRRRPLEPADVVFGAETPPSEVLARSGELLIYTQAVASLMAAVATRLAFYPVDAVVVRLMADEAGLTSVGYTGFFACLRAVGGRQLYAGWVGTAVAEAALAWVAAELAHYLCKSAWVKM</sequence>
<dbReference type="SUPFAM" id="SSF103506">
    <property type="entry name" value="Mitochondrial carrier"/>
    <property type="match status" value="1"/>
</dbReference>
<comment type="subcellular location">
    <subcellularLocation>
        <location evidence="1">Membrane</location>
        <topology evidence="1">Multi-pass membrane protein</topology>
    </subcellularLocation>
</comment>
<dbReference type="GO" id="GO:0016020">
    <property type="term" value="C:membrane"/>
    <property type="evidence" value="ECO:0007669"/>
    <property type="project" value="UniProtKB-SubCell"/>
</dbReference>
<dbReference type="InterPro" id="IPR023395">
    <property type="entry name" value="MCP_dom_sf"/>
</dbReference>
<keyword evidence="2 6" id="KW-0812">Transmembrane</keyword>
<dbReference type="Proteomes" id="UP001140172">
    <property type="component" value="Unassembled WGS sequence"/>
</dbReference>
<evidence type="ECO:0000313" key="8">
    <source>
        <dbReference type="Proteomes" id="UP001140172"/>
    </source>
</evidence>
<evidence type="ECO:0000256" key="2">
    <source>
        <dbReference type="ARBA" id="ARBA00022692"/>
    </source>
</evidence>
<dbReference type="Gene3D" id="1.50.40.10">
    <property type="entry name" value="Mitochondrial carrier domain"/>
    <property type="match status" value="1"/>
</dbReference>
<name>A0A9W8LF70_9FUNG</name>
<proteinExistence type="predicted"/>
<evidence type="ECO:0000256" key="5">
    <source>
        <dbReference type="SAM" id="MobiDB-lite"/>
    </source>
</evidence>
<evidence type="ECO:0008006" key="9">
    <source>
        <dbReference type="Google" id="ProtNLM"/>
    </source>
</evidence>
<feature type="transmembrane region" description="Helical" evidence="6">
    <location>
        <begin position="151"/>
        <end position="172"/>
    </location>
</feature>
<dbReference type="EMBL" id="JANBUM010000377">
    <property type="protein sequence ID" value="KAJ2777983.1"/>
    <property type="molecule type" value="Genomic_DNA"/>
</dbReference>
<dbReference type="Pfam" id="PF00153">
    <property type="entry name" value="Mito_carr"/>
    <property type="match status" value="1"/>
</dbReference>
<protein>
    <recommendedName>
        <fullName evidence="9">Mitochondrial carrier protein</fullName>
    </recommendedName>
</protein>
<keyword evidence="8" id="KW-1185">Reference proteome</keyword>
<dbReference type="OrthoDB" id="2403262at2759"/>
<gene>
    <name evidence="7" type="ORF">GGI15_004328</name>
</gene>
<organism evidence="7 8">
    <name type="scientific">Coemansia interrupta</name>
    <dbReference type="NCBI Taxonomy" id="1126814"/>
    <lineage>
        <taxon>Eukaryota</taxon>
        <taxon>Fungi</taxon>
        <taxon>Fungi incertae sedis</taxon>
        <taxon>Zoopagomycota</taxon>
        <taxon>Kickxellomycotina</taxon>
        <taxon>Kickxellomycetes</taxon>
        <taxon>Kickxellales</taxon>
        <taxon>Kickxellaceae</taxon>
        <taxon>Coemansia</taxon>
    </lineage>
</organism>
<evidence type="ECO:0000256" key="1">
    <source>
        <dbReference type="ARBA" id="ARBA00004141"/>
    </source>
</evidence>
<dbReference type="InterPro" id="IPR018108">
    <property type="entry name" value="MCP_transmembrane"/>
</dbReference>
<evidence type="ECO:0000256" key="6">
    <source>
        <dbReference type="SAM" id="Phobius"/>
    </source>
</evidence>
<feature type="region of interest" description="Disordered" evidence="5">
    <location>
        <begin position="1"/>
        <end position="33"/>
    </location>
</feature>
<evidence type="ECO:0000256" key="4">
    <source>
        <dbReference type="ARBA" id="ARBA00023136"/>
    </source>
</evidence>
<evidence type="ECO:0000256" key="3">
    <source>
        <dbReference type="ARBA" id="ARBA00022989"/>
    </source>
</evidence>
<reference evidence="7" key="1">
    <citation type="submission" date="2022-07" db="EMBL/GenBank/DDBJ databases">
        <title>Phylogenomic reconstructions and comparative analyses of Kickxellomycotina fungi.</title>
        <authorList>
            <person name="Reynolds N.K."/>
            <person name="Stajich J.E."/>
            <person name="Barry K."/>
            <person name="Grigoriev I.V."/>
            <person name="Crous P."/>
            <person name="Smith M.E."/>
        </authorList>
    </citation>
    <scope>NUCLEOTIDE SEQUENCE</scope>
    <source>
        <strain evidence="7">BCRC 34489</strain>
    </source>
</reference>
<accession>A0A9W8LF70</accession>
<keyword evidence="3 6" id="KW-1133">Transmembrane helix</keyword>